<proteinExistence type="predicted"/>
<name>A0A7J7H5D3_CAMSI</name>
<evidence type="ECO:0000313" key="2">
    <source>
        <dbReference type="Proteomes" id="UP000593564"/>
    </source>
</evidence>
<dbReference type="EMBL" id="JACBKZ010000006">
    <property type="protein sequence ID" value="KAF5948182.1"/>
    <property type="molecule type" value="Genomic_DNA"/>
</dbReference>
<protein>
    <submittedName>
        <fullName evidence="1">Uncharacterized protein</fullName>
    </submittedName>
</protein>
<keyword evidence="2" id="KW-1185">Reference proteome</keyword>
<organism evidence="1 2">
    <name type="scientific">Camellia sinensis</name>
    <name type="common">Tea plant</name>
    <name type="synonym">Thea sinensis</name>
    <dbReference type="NCBI Taxonomy" id="4442"/>
    <lineage>
        <taxon>Eukaryota</taxon>
        <taxon>Viridiplantae</taxon>
        <taxon>Streptophyta</taxon>
        <taxon>Embryophyta</taxon>
        <taxon>Tracheophyta</taxon>
        <taxon>Spermatophyta</taxon>
        <taxon>Magnoliopsida</taxon>
        <taxon>eudicotyledons</taxon>
        <taxon>Gunneridae</taxon>
        <taxon>Pentapetalae</taxon>
        <taxon>asterids</taxon>
        <taxon>Ericales</taxon>
        <taxon>Theaceae</taxon>
        <taxon>Camellia</taxon>
    </lineage>
</organism>
<sequence length="78" mass="8894">MENQSGFENYVAVYTMVKRHNIGTFSQNVTAFGVLKVILVGHRDFNAFSSYGSTSYLCFRYSYSLSDVYLFLNVSLKP</sequence>
<dbReference type="Proteomes" id="UP000593564">
    <property type="component" value="Unassembled WGS sequence"/>
</dbReference>
<dbReference type="AlphaFoldDB" id="A0A7J7H5D3"/>
<reference evidence="2" key="1">
    <citation type="journal article" date="2020" name="Nat. Commun.">
        <title>Genome assembly of wild tea tree DASZ reveals pedigree and selection history of tea varieties.</title>
        <authorList>
            <person name="Zhang W."/>
            <person name="Zhang Y."/>
            <person name="Qiu H."/>
            <person name="Guo Y."/>
            <person name="Wan H."/>
            <person name="Zhang X."/>
            <person name="Scossa F."/>
            <person name="Alseekh S."/>
            <person name="Zhang Q."/>
            <person name="Wang P."/>
            <person name="Xu L."/>
            <person name="Schmidt M.H."/>
            <person name="Jia X."/>
            <person name="Li D."/>
            <person name="Zhu A."/>
            <person name="Guo F."/>
            <person name="Chen W."/>
            <person name="Ni D."/>
            <person name="Usadel B."/>
            <person name="Fernie A.R."/>
            <person name="Wen W."/>
        </authorList>
    </citation>
    <scope>NUCLEOTIDE SEQUENCE [LARGE SCALE GENOMIC DNA]</scope>
    <source>
        <strain evidence="2">cv. G240</strain>
    </source>
</reference>
<gene>
    <name evidence="1" type="ORF">HYC85_014139</name>
</gene>
<accession>A0A7J7H5D3</accession>
<comment type="caution">
    <text evidence="1">The sequence shown here is derived from an EMBL/GenBank/DDBJ whole genome shotgun (WGS) entry which is preliminary data.</text>
</comment>
<reference evidence="1 2" key="2">
    <citation type="submission" date="2020-07" db="EMBL/GenBank/DDBJ databases">
        <title>Genome assembly of wild tea tree DASZ reveals pedigree and selection history of tea varieties.</title>
        <authorList>
            <person name="Zhang W."/>
        </authorList>
    </citation>
    <scope>NUCLEOTIDE SEQUENCE [LARGE SCALE GENOMIC DNA]</scope>
    <source>
        <strain evidence="2">cv. G240</strain>
        <tissue evidence="1">Leaf</tissue>
    </source>
</reference>
<evidence type="ECO:0000313" key="1">
    <source>
        <dbReference type="EMBL" id="KAF5948182.1"/>
    </source>
</evidence>